<dbReference type="Proteomes" id="UP000633943">
    <property type="component" value="Unassembled WGS sequence"/>
</dbReference>
<gene>
    <name evidence="2" type="ORF">GPA24_02505</name>
</gene>
<organism evidence="2 3">
    <name type="scientific">Aromatoleum bremense</name>
    <dbReference type="NCBI Taxonomy" id="76115"/>
    <lineage>
        <taxon>Bacteria</taxon>
        <taxon>Pseudomonadati</taxon>
        <taxon>Pseudomonadota</taxon>
        <taxon>Betaproteobacteria</taxon>
        <taxon>Rhodocyclales</taxon>
        <taxon>Rhodocyclaceae</taxon>
        <taxon>Aromatoleum</taxon>
    </lineage>
</organism>
<proteinExistence type="predicted"/>
<evidence type="ECO:0000256" key="1">
    <source>
        <dbReference type="SAM" id="MobiDB-lite"/>
    </source>
</evidence>
<reference evidence="2 3" key="1">
    <citation type="submission" date="2019-12" db="EMBL/GenBank/DDBJ databases">
        <title>Comparative genomics gives insights into the taxonomy of the Azoarcus-Aromatoleum group and reveals separate origins of nif in the plant-associated Azoarcus and non-plant-associated Aromatoleum sub-groups.</title>
        <authorList>
            <person name="Lafos M."/>
            <person name="Maluk M."/>
            <person name="Batista M."/>
            <person name="Junghare M."/>
            <person name="Carmona M."/>
            <person name="Faoro H."/>
            <person name="Cruz L.M."/>
            <person name="Battistoni F."/>
            <person name="De Souza E."/>
            <person name="Pedrosa F."/>
            <person name="Chen W.-M."/>
            <person name="Poole P.S."/>
            <person name="Dixon R.A."/>
            <person name="James E.K."/>
        </authorList>
    </citation>
    <scope>NUCLEOTIDE SEQUENCE [LARGE SCALE GENOMIC DNA]</scope>
    <source>
        <strain evidence="2 3">PbN1</strain>
    </source>
</reference>
<feature type="region of interest" description="Disordered" evidence="1">
    <location>
        <begin position="110"/>
        <end position="135"/>
    </location>
</feature>
<comment type="caution">
    <text evidence="2">The sequence shown here is derived from an EMBL/GenBank/DDBJ whole genome shotgun (WGS) entry which is preliminary data.</text>
</comment>
<evidence type="ECO:0000313" key="2">
    <source>
        <dbReference type="EMBL" id="NMG14423.1"/>
    </source>
</evidence>
<keyword evidence="3" id="KW-1185">Reference proteome</keyword>
<sequence>MITLRNKRVAGLMAMLVVGAGIPEIPLRLLEHAYATDDVVEGFFPALCAGDMPPAELLALADWPLDAEGIGCRPHPGVLDALAATSDDGSRPGTISRRLAEYVLSLDVPPGASEEGALPESAPVPVANGADERLPGAASATPFAVSTPDSYQPVPLAALGEPLPSPALSTVAGRDHDLEPVPQALAEGRPPEGEKMLFAGLLVDDDTLGGLRGGFETPGGLMLSFGIERVVLINGVLSSTTTLNVADLSQLAGGAAGPQVLPVGTSVGVIQIGADNSFDPGVLASGSFATVIQNSLDNQKIQTVTTINAQANSMDLLRAHRLGESLRDALNSSLLR</sequence>
<protein>
    <submittedName>
        <fullName evidence="2">Uncharacterized protein</fullName>
    </submittedName>
</protein>
<accession>A0ABX1NR97</accession>
<dbReference type="EMBL" id="WTVP01000004">
    <property type="protein sequence ID" value="NMG14423.1"/>
    <property type="molecule type" value="Genomic_DNA"/>
</dbReference>
<name>A0ABX1NR97_9RHOO</name>
<evidence type="ECO:0000313" key="3">
    <source>
        <dbReference type="Proteomes" id="UP000633943"/>
    </source>
</evidence>